<dbReference type="KEGG" id="pke:DLD99_15745"/>
<keyword evidence="1" id="KW-0812">Transmembrane</keyword>
<protein>
    <submittedName>
        <fullName evidence="2">Uncharacterized protein</fullName>
    </submittedName>
</protein>
<keyword evidence="1" id="KW-0472">Membrane</keyword>
<dbReference type="RefSeq" id="WP_114883462.1">
    <property type="nucleotide sequence ID" value="NZ_CP029608.1"/>
</dbReference>
<sequence>MTVNLYKRVGVIAAFLLVFSAVGLYLHTRQDAMSEKVMMYYGDWSPEENRFDATKWFRNDLYRRDVAEGKASAVTMLRNRPLPFKSSDNDEVVAAAIVALEAADAAVNGDSLGNTWPMLIPRIRYRYSAFAAPDKPQDYYNIYLKYQGERYVITFARDGQTGEIIPEGNVQLMYPDSDTQIADREVFKELDAAGIP</sequence>
<dbReference type="AlphaFoldDB" id="A0A345RRE6"/>
<evidence type="ECO:0000313" key="3">
    <source>
        <dbReference type="Proteomes" id="UP000253720"/>
    </source>
</evidence>
<accession>A0A345RRE6</accession>
<evidence type="ECO:0000256" key="1">
    <source>
        <dbReference type="SAM" id="Phobius"/>
    </source>
</evidence>
<reference evidence="2 3" key="1">
    <citation type="submission" date="2018-05" db="EMBL/GenBank/DDBJ databases">
        <title>Complete genome sequence of Pseudomonas kribbensis 46-2(T).</title>
        <authorList>
            <person name="Jeong H."/>
            <person name="Lee S.-G."/>
            <person name="Rha E."/>
            <person name="Kim H."/>
        </authorList>
    </citation>
    <scope>NUCLEOTIDE SEQUENCE [LARGE SCALE GENOMIC DNA]</scope>
    <source>
        <strain evidence="2 3">46-2</strain>
    </source>
</reference>
<name>A0A345RRE6_9PSED</name>
<keyword evidence="3" id="KW-1185">Reference proteome</keyword>
<feature type="transmembrane region" description="Helical" evidence="1">
    <location>
        <begin position="6"/>
        <end position="26"/>
    </location>
</feature>
<organism evidence="2 3">
    <name type="scientific">Pseudomonas kribbensis</name>
    <dbReference type="NCBI Taxonomy" id="1628086"/>
    <lineage>
        <taxon>Bacteria</taxon>
        <taxon>Pseudomonadati</taxon>
        <taxon>Pseudomonadota</taxon>
        <taxon>Gammaproteobacteria</taxon>
        <taxon>Pseudomonadales</taxon>
        <taxon>Pseudomonadaceae</taxon>
        <taxon>Pseudomonas</taxon>
    </lineage>
</organism>
<dbReference type="EMBL" id="CP029608">
    <property type="protein sequence ID" value="AXI61862.1"/>
    <property type="molecule type" value="Genomic_DNA"/>
</dbReference>
<keyword evidence="1" id="KW-1133">Transmembrane helix</keyword>
<dbReference type="Proteomes" id="UP000253720">
    <property type="component" value="Chromosome"/>
</dbReference>
<evidence type="ECO:0000313" key="2">
    <source>
        <dbReference type="EMBL" id="AXI61862.1"/>
    </source>
</evidence>
<gene>
    <name evidence="2" type="ORF">DLD99_15745</name>
</gene>
<proteinExistence type="predicted"/>